<dbReference type="PANTHER" id="PTHR14741">
    <property type="entry name" value="S-ADENOSYLMETHIONINE-DEPENDENT METHYLTRANSFERASE RELATED"/>
    <property type="match status" value="1"/>
</dbReference>
<dbReference type="PROSITE" id="PS50020">
    <property type="entry name" value="WW_DOMAIN_2"/>
    <property type="match status" value="1"/>
</dbReference>
<dbReference type="OrthoDB" id="194443at2759"/>
<dbReference type="AlphaFoldDB" id="A0A067KTP4"/>
<comment type="catalytic activity">
    <reaction evidence="4">
        <text>a 5'-end (N(7)-methyl 5'-triphosphoguanosine)-ribonucleoside in snoRNA + S-adenosyl-L-methionine = a 5'-end (N(2),N(7)-dimethyl 5'-triphosphoguanosine)-ribonucleoside in snoRNA + S-adenosyl-L-homocysteine + H(+)</text>
        <dbReference type="Rhea" id="RHEA:78475"/>
        <dbReference type="Rhea" id="RHEA-COMP:19086"/>
        <dbReference type="Rhea" id="RHEA-COMP:19088"/>
        <dbReference type="ChEBI" id="CHEBI:15378"/>
        <dbReference type="ChEBI" id="CHEBI:57856"/>
        <dbReference type="ChEBI" id="CHEBI:59789"/>
        <dbReference type="ChEBI" id="CHEBI:156461"/>
        <dbReference type="ChEBI" id="CHEBI:172880"/>
    </reaction>
    <physiologicalReaction direction="left-to-right" evidence="4">
        <dbReference type="Rhea" id="RHEA:78476"/>
    </physiologicalReaction>
</comment>
<dbReference type="STRING" id="180498.A0A067KTP4"/>
<dbReference type="EMBL" id="KK914362">
    <property type="protein sequence ID" value="KDP38328.1"/>
    <property type="molecule type" value="Genomic_DNA"/>
</dbReference>
<dbReference type="GO" id="GO:0005634">
    <property type="term" value="C:nucleus"/>
    <property type="evidence" value="ECO:0007669"/>
    <property type="project" value="TreeGrafter"/>
</dbReference>
<name>A0A067KTP4_JATCU</name>
<feature type="region of interest" description="Disordered" evidence="8">
    <location>
        <begin position="71"/>
        <end position="91"/>
    </location>
</feature>
<evidence type="ECO:0000256" key="8">
    <source>
        <dbReference type="SAM" id="MobiDB-lite"/>
    </source>
</evidence>
<dbReference type="InterPro" id="IPR019012">
    <property type="entry name" value="RNA_cap_Gua-N2-MeTrfase"/>
</dbReference>
<dbReference type="InterPro" id="IPR001202">
    <property type="entry name" value="WW_dom"/>
</dbReference>
<dbReference type="FunFam" id="3.40.50.150:FF:000305">
    <property type="entry name" value="S-adenosyl-L-methionine-dependent methyltransferase superfamily protein"/>
    <property type="match status" value="1"/>
</dbReference>
<dbReference type="Gene3D" id="3.40.50.150">
    <property type="entry name" value="Vaccinia Virus protein VP39"/>
    <property type="match status" value="1"/>
</dbReference>
<sequence length="705" mass="78642">MVQRRLEKFVCFQRPPTYKSPHACEDKSLNFPASSCDFSEAPEDIELTKQMDALGLPLSFLSNKETRNKMNQTKRKGTCLKPSHGHKDAKDEEMEITRVSEVEIVSPNVLHDNTSNSLSCMSMLGQSESYYYDVAAETSDSRCPAGEDLGCSTTTISGAVFDGTSLKLSKNGQEDEIVTLNDFLLTDESMKGLCSGNSDAAPSPPCSLTDASLDHDKKGLNRNLMEYECLKDFSVALDHEKCRKFCGDSSTEQSGDPEIVALSYNSEILGQNGEDNHGYNDDLGDWRVYWDSFYMRNYFHNIKTGTSTWDPPTGMEHLAFEGAADRQNVVIAEVTENDSPSISCALLYNFKSLEEPSKGAILVDQPSDQVSMELEVTLNNSLLEMTKQTENNNFERQDELHGISTSCDDETTSCLSLDVQEPIGSLTVAIAEKVTKDDNKQIEIGNPATDKLDTHCDSGMIKQKKKARKVRANRRSSNTYKELQCQGISEELSANIGKYWCQRYLLFSRFDSGIKMDEEGWFSVTPEPIARHHALRCASDTIIDCFTGVGGNAIQFANMCKHVTAIDVDAKKIDYAYHNAAIYGVDDQIDFIKGDFFILAPNLKADTVFLSPPWGGPDYAKVKSYNIKTMLKPHDGYFLFNTAKKIACRIVMFLPRNVDLNQLAELSLSADHPWYLEVEKNFLNGKLKAITAYFSDLTVEADKSP</sequence>
<dbReference type="CDD" id="cd00201">
    <property type="entry name" value="WW"/>
    <property type="match status" value="1"/>
</dbReference>
<reference evidence="10 11" key="1">
    <citation type="journal article" date="2014" name="PLoS ONE">
        <title>Global Analysis of Gene Expression Profiles in Physic Nut (Jatropha curcas L.) Seedlings Exposed to Salt Stress.</title>
        <authorList>
            <person name="Zhang L."/>
            <person name="Zhang C."/>
            <person name="Wu P."/>
            <person name="Chen Y."/>
            <person name="Li M."/>
            <person name="Jiang H."/>
            <person name="Wu G."/>
        </authorList>
    </citation>
    <scope>NUCLEOTIDE SEQUENCE [LARGE SCALE GENOMIC DNA]</scope>
    <source>
        <strain evidence="11">cv. GZQX0401</strain>
        <tissue evidence="10">Young leaves</tissue>
    </source>
</reference>
<evidence type="ECO:0000256" key="7">
    <source>
        <dbReference type="ARBA" id="ARBA00049790"/>
    </source>
</evidence>
<dbReference type="CDD" id="cd02440">
    <property type="entry name" value="AdoMet_MTases"/>
    <property type="match status" value="1"/>
</dbReference>
<dbReference type="PANTHER" id="PTHR14741:SF32">
    <property type="entry name" value="TRIMETHYLGUANOSINE SYNTHASE"/>
    <property type="match status" value="1"/>
</dbReference>
<evidence type="ECO:0000256" key="3">
    <source>
        <dbReference type="ARBA" id="ARBA00047418"/>
    </source>
</evidence>
<dbReference type="GO" id="GO:0071164">
    <property type="term" value="F:RNA cap trimethylguanosine synthase activity"/>
    <property type="evidence" value="ECO:0007669"/>
    <property type="project" value="TreeGrafter"/>
</dbReference>
<feature type="domain" description="WW" evidence="9">
    <location>
        <begin position="286"/>
        <end position="314"/>
    </location>
</feature>
<accession>A0A067KTP4</accession>
<evidence type="ECO:0000256" key="5">
    <source>
        <dbReference type="ARBA" id="ARBA00048763"/>
    </source>
</evidence>
<evidence type="ECO:0000256" key="6">
    <source>
        <dbReference type="ARBA" id="ARBA00049075"/>
    </source>
</evidence>
<organism evidence="10 11">
    <name type="scientific">Jatropha curcas</name>
    <name type="common">Barbados nut</name>
    <dbReference type="NCBI Taxonomy" id="180498"/>
    <lineage>
        <taxon>Eukaryota</taxon>
        <taxon>Viridiplantae</taxon>
        <taxon>Streptophyta</taxon>
        <taxon>Embryophyta</taxon>
        <taxon>Tracheophyta</taxon>
        <taxon>Spermatophyta</taxon>
        <taxon>Magnoliopsida</taxon>
        <taxon>eudicotyledons</taxon>
        <taxon>Gunneridae</taxon>
        <taxon>Pentapetalae</taxon>
        <taxon>rosids</taxon>
        <taxon>fabids</taxon>
        <taxon>Malpighiales</taxon>
        <taxon>Euphorbiaceae</taxon>
        <taxon>Crotonoideae</taxon>
        <taxon>Jatropheae</taxon>
        <taxon>Jatropha</taxon>
    </lineage>
</organism>
<dbReference type="Gene3D" id="2.20.70.10">
    <property type="match status" value="1"/>
</dbReference>
<keyword evidence="11" id="KW-1185">Reference proteome</keyword>
<evidence type="ECO:0000256" key="2">
    <source>
        <dbReference type="ARBA" id="ARBA00025783"/>
    </source>
</evidence>
<dbReference type="Proteomes" id="UP000027138">
    <property type="component" value="Unassembled WGS sequence"/>
</dbReference>
<evidence type="ECO:0000259" key="9">
    <source>
        <dbReference type="PROSITE" id="PS50020"/>
    </source>
</evidence>
<comment type="catalytic activity">
    <reaction evidence="3">
        <text>a 5'-end (N(2),N(7)-dimethyl 5'-triphosphoguanosine)-ribonucleoside in snoRNA + S-adenosyl-L-methionine = a 5'-end (N(2),N(2),N(7)-trimethyl 5'-triphosphoguanosine)-ribonucleoside in snoRNA + S-adenosyl-L-homocysteine + H(+)</text>
        <dbReference type="Rhea" id="RHEA:78507"/>
        <dbReference type="Rhea" id="RHEA-COMP:19088"/>
        <dbReference type="Rhea" id="RHEA-COMP:19090"/>
        <dbReference type="ChEBI" id="CHEBI:15378"/>
        <dbReference type="ChEBI" id="CHEBI:57856"/>
        <dbReference type="ChEBI" id="CHEBI:59789"/>
        <dbReference type="ChEBI" id="CHEBI:167623"/>
        <dbReference type="ChEBI" id="CHEBI:172880"/>
    </reaction>
    <physiologicalReaction direction="left-to-right" evidence="3">
        <dbReference type="Rhea" id="RHEA:78508"/>
    </physiologicalReaction>
</comment>
<gene>
    <name evidence="10" type="ORF">JCGZ_04253</name>
</gene>
<comment type="catalytic activity">
    <reaction evidence="6">
        <text>a 5'-end (N(7)-methyl 5'-triphosphoguanosine)-ribonucleoside in snRNA + S-adenosyl-L-methionine = a 5'-end (N(2),N(7)-dimethyl 5'-triphosphoguanosine)-ribonucleoside in snRNA + S-adenosyl-L-homocysteine + H(+)</text>
        <dbReference type="Rhea" id="RHEA:78471"/>
        <dbReference type="Rhea" id="RHEA-COMP:19085"/>
        <dbReference type="Rhea" id="RHEA-COMP:19087"/>
        <dbReference type="ChEBI" id="CHEBI:15378"/>
        <dbReference type="ChEBI" id="CHEBI:57856"/>
        <dbReference type="ChEBI" id="CHEBI:59789"/>
        <dbReference type="ChEBI" id="CHEBI:156461"/>
        <dbReference type="ChEBI" id="CHEBI:172880"/>
    </reaction>
    <physiologicalReaction direction="left-to-right" evidence="6">
        <dbReference type="Rhea" id="RHEA:78472"/>
    </physiologicalReaction>
</comment>
<evidence type="ECO:0000256" key="1">
    <source>
        <dbReference type="ARBA" id="ARBA00018517"/>
    </source>
</evidence>
<dbReference type="Pfam" id="PF09445">
    <property type="entry name" value="Methyltransf_15"/>
    <property type="match status" value="1"/>
</dbReference>
<dbReference type="PROSITE" id="PS01159">
    <property type="entry name" value="WW_DOMAIN_1"/>
    <property type="match status" value="1"/>
</dbReference>
<evidence type="ECO:0000313" key="10">
    <source>
        <dbReference type="EMBL" id="KDP38328.1"/>
    </source>
</evidence>
<protein>
    <recommendedName>
        <fullName evidence="1">Trimethylguanosine synthase</fullName>
    </recommendedName>
    <alternativeName>
        <fullName evidence="7">Cap-specific guanine-N(2) methyltransferase</fullName>
    </alternativeName>
</protein>
<dbReference type="SUPFAM" id="SSF53335">
    <property type="entry name" value="S-adenosyl-L-methionine-dependent methyltransferases"/>
    <property type="match status" value="1"/>
</dbReference>
<dbReference type="InterPro" id="IPR029063">
    <property type="entry name" value="SAM-dependent_MTases_sf"/>
</dbReference>
<comment type="catalytic activity">
    <reaction evidence="5">
        <text>a 5'-end (N(2),N(7)-dimethyl 5'-triphosphoguanosine)-ribonucleoside in snRNA + S-adenosyl-L-methionine = a 5'-end (N(2),N(2),N(7)-trimethyl 5'-triphosphoguanosine)-ribonucleoside in snRNA + S-adenosyl-L-homocysteine + H(+)</text>
        <dbReference type="Rhea" id="RHEA:78479"/>
        <dbReference type="Rhea" id="RHEA-COMP:19087"/>
        <dbReference type="Rhea" id="RHEA-COMP:19089"/>
        <dbReference type="ChEBI" id="CHEBI:15378"/>
        <dbReference type="ChEBI" id="CHEBI:57856"/>
        <dbReference type="ChEBI" id="CHEBI:59789"/>
        <dbReference type="ChEBI" id="CHEBI:167623"/>
        <dbReference type="ChEBI" id="CHEBI:172880"/>
    </reaction>
    <physiologicalReaction direction="left-to-right" evidence="5">
        <dbReference type="Rhea" id="RHEA:78480"/>
    </physiologicalReaction>
</comment>
<evidence type="ECO:0000256" key="4">
    <source>
        <dbReference type="ARBA" id="ARBA00048740"/>
    </source>
</evidence>
<proteinExistence type="inferred from homology"/>
<evidence type="ECO:0000313" key="11">
    <source>
        <dbReference type="Proteomes" id="UP000027138"/>
    </source>
</evidence>
<comment type="similarity">
    <text evidence="2">Belongs to the methyltransferase superfamily. Trimethylguanosine synthase family.</text>
</comment>